<name>A0ABR1M535_9PEZI</name>
<dbReference type="RefSeq" id="XP_066658534.1">
    <property type="nucleotide sequence ID" value="XM_066802757.1"/>
</dbReference>
<gene>
    <name evidence="4" type="ORF">J3D65DRAFT_664649</name>
</gene>
<feature type="compositionally biased region" description="Polar residues" evidence="2">
    <location>
        <begin position="249"/>
        <end position="262"/>
    </location>
</feature>
<dbReference type="InterPro" id="IPR051159">
    <property type="entry name" value="Hexapeptide_acetyltransf"/>
</dbReference>
<evidence type="ECO:0000313" key="4">
    <source>
        <dbReference type="EMBL" id="KAK7542241.1"/>
    </source>
</evidence>
<dbReference type="PROSITE" id="PS50048">
    <property type="entry name" value="ZN2_CY6_FUNGAL_2"/>
    <property type="match status" value="1"/>
</dbReference>
<feature type="compositionally biased region" description="Basic and acidic residues" evidence="2">
    <location>
        <begin position="160"/>
        <end position="170"/>
    </location>
</feature>
<dbReference type="InterPro" id="IPR001138">
    <property type="entry name" value="Zn2Cys6_DnaBD"/>
</dbReference>
<dbReference type="SUPFAM" id="SSF51161">
    <property type="entry name" value="Trimeric LpxA-like enzymes"/>
    <property type="match status" value="1"/>
</dbReference>
<dbReference type="CDD" id="cd00067">
    <property type="entry name" value="GAL4"/>
    <property type="match status" value="1"/>
</dbReference>
<feature type="compositionally biased region" description="Basic and acidic residues" evidence="2">
    <location>
        <begin position="227"/>
        <end position="248"/>
    </location>
</feature>
<dbReference type="SUPFAM" id="SSF57701">
    <property type="entry name" value="Zn2/Cys6 DNA-binding domain"/>
    <property type="match status" value="1"/>
</dbReference>
<evidence type="ECO:0000256" key="1">
    <source>
        <dbReference type="ARBA" id="ARBA00023242"/>
    </source>
</evidence>
<comment type="caution">
    <text evidence="4">The sequence shown here is derived from an EMBL/GenBank/DDBJ whole genome shotgun (WGS) entry which is preliminary data.</text>
</comment>
<feature type="domain" description="Zn(2)-C6 fungal-type" evidence="3">
    <location>
        <begin position="288"/>
        <end position="316"/>
    </location>
</feature>
<evidence type="ECO:0000313" key="5">
    <source>
        <dbReference type="Proteomes" id="UP001360953"/>
    </source>
</evidence>
<reference evidence="4 5" key="1">
    <citation type="submission" date="2024-04" db="EMBL/GenBank/DDBJ databases">
        <title>Phyllosticta paracitricarpa is synonymous to the EU quarantine fungus P. citricarpa based on phylogenomic analyses.</title>
        <authorList>
            <consortium name="Lawrence Berkeley National Laboratory"/>
            <person name="Van ingen-buijs V.A."/>
            <person name="Van westerhoven A.C."/>
            <person name="Haridas S."/>
            <person name="Skiadas P."/>
            <person name="Martin F."/>
            <person name="Groenewald J.Z."/>
            <person name="Crous P.W."/>
            <person name="Seidl M.F."/>
        </authorList>
    </citation>
    <scope>NUCLEOTIDE SEQUENCE [LARGE SCALE GENOMIC DNA]</scope>
    <source>
        <strain evidence="4 5">CPC 17464</strain>
    </source>
</reference>
<protein>
    <recommendedName>
        <fullName evidence="3">Zn(2)-C6 fungal-type domain-containing protein</fullName>
    </recommendedName>
</protein>
<feature type="compositionally biased region" description="Basic and acidic residues" evidence="2">
    <location>
        <begin position="59"/>
        <end position="70"/>
    </location>
</feature>
<dbReference type="Gene3D" id="4.10.240.10">
    <property type="entry name" value="Zn(2)-C6 fungal-type DNA-binding domain"/>
    <property type="match status" value="1"/>
</dbReference>
<dbReference type="GeneID" id="92035663"/>
<dbReference type="InterPro" id="IPR011004">
    <property type="entry name" value="Trimer_LpxA-like_sf"/>
</dbReference>
<evidence type="ECO:0000256" key="2">
    <source>
        <dbReference type="SAM" id="MobiDB-lite"/>
    </source>
</evidence>
<keyword evidence="5" id="KW-1185">Reference proteome</keyword>
<dbReference type="EMBL" id="JBBPEH010000002">
    <property type="protein sequence ID" value="KAK7542241.1"/>
    <property type="molecule type" value="Genomic_DNA"/>
</dbReference>
<dbReference type="InterPro" id="IPR036864">
    <property type="entry name" value="Zn2-C6_fun-type_DNA-bd_sf"/>
</dbReference>
<feature type="compositionally biased region" description="Basic and acidic residues" evidence="2">
    <location>
        <begin position="128"/>
        <end position="142"/>
    </location>
</feature>
<dbReference type="PROSITE" id="PS00463">
    <property type="entry name" value="ZN2_CY6_FUNGAL_1"/>
    <property type="match status" value="1"/>
</dbReference>
<accession>A0ABR1M535</accession>
<evidence type="ECO:0000259" key="3">
    <source>
        <dbReference type="PROSITE" id="PS50048"/>
    </source>
</evidence>
<feature type="region of interest" description="Disordered" evidence="2">
    <location>
        <begin position="1"/>
        <end position="284"/>
    </location>
</feature>
<feature type="region of interest" description="Disordered" evidence="2">
    <location>
        <begin position="330"/>
        <end position="452"/>
    </location>
</feature>
<organism evidence="4 5">
    <name type="scientific">Phyllosticta citribraziliensis</name>
    <dbReference type="NCBI Taxonomy" id="989973"/>
    <lineage>
        <taxon>Eukaryota</taxon>
        <taxon>Fungi</taxon>
        <taxon>Dikarya</taxon>
        <taxon>Ascomycota</taxon>
        <taxon>Pezizomycotina</taxon>
        <taxon>Dothideomycetes</taxon>
        <taxon>Dothideomycetes incertae sedis</taxon>
        <taxon>Botryosphaeriales</taxon>
        <taxon>Phyllostictaceae</taxon>
        <taxon>Phyllosticta</taxon>
    </lineage>
</organism>
<proteinExistence type="predicted"/>
<feature type="compositionally biased region" description="Polar residues" evidence="2">
    <location>
        <begin position="431"/>
        <end position="450"/>
    </location>
</feature>
<sequence>MAQETRDLVMRNAPDYPQNPAAGFTAVNSRPSRAQAAKVAMVAPPGTQSSLETSPEMTAVHEDLPTEHGHALGKTENVVDPTPPTDPHSRRNNSPSPYKRSSDFRIIPYTPPAEKKRKRLATDDPNDDSERPSPDRQARAASDDYESTSNLESDDDSPEADMRPVEKQDPESAQARKPWLDQRHQKQTQAQHKVARSTAGDQRESHGSNQSERTDSAYDNAGAIAHIIEKPEDHDPEEGHGSALKKETAPSSRLSSENSGITEITKAGVQIDPQKKRKRNFSNRTKTGCQTCRRRKKKCDETKPVCNNCLRGGFVCEGYLTTSWPKSGIPKTTPIQSKQSFSESPRIFPRPIGEQVSDNRGTIRTEESQPRLPAINEDRQCDFRGQWGSPREEQPQRTYSQDRSIGPEYPSIMARAPSDPYRRTTDGESGLQEQTTSWVSEQQKDQQTQRAGIFRPVLDAQLTPLARGARYNHEQPPSPPKTIFEVMQKGWPYLRSDPVLVDYRKRCKALLCKYNFALLAGLREDGDMRLLRNVIMPPLESRGEEALKTGRLAEDARIEGPFTCDYGWNITICEGVMVGSNCNFEDGAKILIGPRTVIGPDVKIYTSDPYKWPLRGDGGEVQTISRGITIEEDVFIGGNSTILSGICIKKGTIVAAGSVLNRRMFGPDGVIPERSFVTGNPARVLRDVP</sequence>
<dbReference type="PANTHER" id="PTHR23416">
    <property type="entry name" value="SIALIC ACID SYNTHASE-RELATED"/>
    <property type="match status" value="1"/>
</dbReference>
<dbReference type="SMART" id="SM00066">
    <property type="entry name" value="GAL4"/>
    <property type="match status" value="1"/>
</dbReference>
<dbReference type="PANTHER" id="PTHR23416:SF76">
    <property type="entry name" value="ZN(II)2CYS6 TRANSCRIPTION FACTOR (EUROFUNG)"/>
    <property type="match status" value="1"/>
</dbReference>
<feature type="compositionally biased region" description="Polar residues" evidence="2">
    <location>
        <begin position="333"/>
        <end position="343"/>
    </location>
</feature>
<dbReference type="Gene3D" id="2.160.10.10">
    <property type="entry name" value="Hexapeptide repeat proteins"/>
    <property type="match status" value="1"/>
</dbReference>
<dbReference type="Pfam" id="PF00172">
    <property type="entry name" value="Zn_clus"/>
    <property type="match status" value="1"/>
</dbReference>
<feature type="compositionally biased region" description="Polar residues" evidence="2">
    <location>
        <begin position="46"/>
        <end position="56"/>
    </location>
</feature>
<keyword evidence="1" id="KW-0539">Nucleus</keyword>
<feature type="compositionally biased region" description="Basic and acidic residues" evidence="2">
    <location>
        <begin position="201"/>
        <end position="216"/>
    </location>
</feature>
<dbReference type="Proteomes" id="UP001360953">
    <property type="component" value="Unassembled WGS sequence"/>
</dbReference>